<sequence>MSWIEKLHQTYENNLGNIANPKDAVPLLPLFHSTQNAQLHVVLDGQGNLLDASVVMKDDAQTIIPATEASAGRSGAKIAPHALCDTLQYVAGDYLEYGGNPNKKKNESGFEPYLKGLKAWVDSSQHRKLQSVFAYLKQGRLIKDLIEKKVLYADNSGQLAAEWIDEADAPPVFKIIKQANKKGQFEAFVRFSVEISGDTQSELWKDASLWDSWRSYYAGLQTNRDLCMVTGGTAGLASNHPKNIRYPGDGAKLISSNDSEGFTYLGRFTTDAEACGIGIEVTQKAHSALRWLIERQGRRDGDQAVVAWAVSGADVPDPQADTFAFLFGGKDAPASPKTGYTAQEVGVALSKKLAGYGAKLKPTDEVVVLGLDSATPGRMAISYYRELLGSEFLERIESWHTSCCWLQYFGKDRIFVGAPAPRDIAEVAYGRRIDDKLRKATIERLLPCIVDGAPIPRDLVESCVRRASNKNGIEYWEWEKALGIACALYRKRHEKEGYTMALDENRTTRDYLYGRLLALAENLEHWAIRTAGESRPTNAERMMQRFADRPYSTWRTLELSLLPYKVRLGDKAHKVKSLLDAVHVKFDPPEEFTRDDRLSGEFLLGYHCQRAALKPAVASEATGANDDLDNSDD</sequence>
<dbReference type="Pfam" id="PF09709">
    <property type="entry name" value="Cas_Csd1"/>
    <property type="match status" value="1"/>
</dbReference>
<reference evidence="1 2" key="1">
    <citation type="submission" date="2009-01" db="EMBL/GenBank/DDBJ databases">
        <title>Complete sequence of Geobacter sp. FRC-32.</title>
        <authorList>
            <consortium name="US DOE Joint Genome Institute"/>
            <person name="Lucas S."/>
            <person name="Copeland A."/>
            <person name="Lapidus A."/>
            <person name="Glavina del Rio T."/>
            <person name="Dalin E."/>
            <person name="Tice H."/>
            <person name="Bruce D."/>
            <person name="Goodwin L."/>
            <person name="Pitluck S."/>
            <person name="Saunders E."/>
            <person name="Brettin T."/>
            <person name="Detter J.C."/>
            <person name="Han C."/>
            <person name="Larimer F."/>
            <person name="Land M."/>
            <person name="Hauser L."/>
            <person name="Kyrpides N."/>
            <person name="Ovchinnikova G."/>
            <person name="Kostka J."/>
            <person name="Richardson P."/>
        </authorList>
    </citation>
    <scope>NUCLEOTIDE SEQUENCE [LARGE SCALE GENOMIC DNA]</scope>
    <source>
        <strain evidence="2">DSM 22248 / JCM 15807 / FRC-32</strain>
    </source>
</reference>
<dbReference type="RefSeq" id="WP_012648485.1">
    <property type="nucleotide sequence ID" value="NC_011979.1"/>
</dbReference>
<name>B9M5J8_GEODF</name>
<dbReference type="CDD" id="cd09757">
    <property type="entry name" value="Cas8c_I-C"/>
    <property type="match status" value="1"/>
</dbReference>
<dbReference type="InterPro" id="IPR010144">
    <property type="entry name" value="CRISPR-assoc_prot_Csd1-typ"/>
</dbReference>
<dbReference type="AlphaFoldDB" id="B9M5J8"/>
<dbReference type="HOGENOM" id="CLU_016417_0_0_7"/>
<keyword evidence="2" id="KW-1185">Reference proteome</keyword>
<organism evidence="1 2">
    <name type="scientific">Geotalea daltonii (strain DSM 22248 / JCM 15807 / FRC-32)</name>
    <name type="common">Geobacter daltonii</name>
    <dbReference type="NCBI Taxonomy" id="316067"/>
    <lineage>
        <taxon>Bacteria</taxon>
        <taxon>Pseudomonadati</taxon>
        <taxon>Thermodesulfobacteriota</taxon>
        <taxon>Desulfuromonadia</taxon>
        <taxon>Geobacterales</taxon>
        <taxon>Geobacteraceae</taxon>
        <taxon>Geotalea</taxon>
    </lineage>
</organism>
<dbReference type="Proteomes" id="UP000007721">
    <property type="component" value="Chromosome"/>
</dbReference>
<dbReference type="EMBL" id="CP001390">
    <property type="protein sequence ID" value="ACM21757.1"/>
    <property type="molecule type" value="Genomic_DNA"/>
</dbReference>
<dbReference type="KEGG" id="geo:Geob_3414"/>
<proteinExistence type="predicted"/>
<evidence type="ECO:0000313" key="1">
    <source>
        <dbReference type="EMBL" id="ACM21757.1"/>
    </source>
</evidence>
<evidence type="ECO:0000313" key="2">
    <source>
        <dbReference type="Proteomes" id="UP000007721"/>
    </source>
</evidence>
<protein>
    <submittedName>
        <fullName evidence="1">CRISPR-associated protein Csd1</fullName>
    </submittedName>
</protein>
<dbReference type="STRING" id="316067.Geob_3414"/>
<accession>B9M5J8</accession>
<dbReference type="NCBIfam" id="TIGR01863">
    <property type="entry name" value="cas_Csd1"/>
    <property type="match status" value="1"/>
</dbReference>
<dbReference type="eggNOG" id="COG5632">
    <property type="taxonomic scope" value="Bacteria"/>
</dbReference>
<dbReference type="OrthoDB" id="5389988at2"/>
<gene>
    <name evidence="1" type="primary">csd1</name>
    <name evidence="1" type="ordered locus">Geob_3414</name>
</gene>